<gene>
    <name evidence="2" type="ORF">F511_36995</name>
</gene>
<organism evidence="2 3">
    <name type="scientific">Dorcoceras hygrometricum</name>
    <dbReference type="NCBI Taxonomy" id="472368"/>
    <lineage>
        <taxon>Eukaryota</taxon>
        <taxon>Viridiplantae</taxon>
        <taxon>Streptophyta</taxon>
        <taxon>Embryophyta</taxon>
        <taxon>Tracheophyta</taxon>
        <taxon>Spermatophyta</taxon>
        <taxon>Magnoliopsida</taxon>
        <taxon>eudicotyledons</taxon>
        <taxon>Gunneridae</taxon>
        <taxon>Pentapetalae</taxon>
        <taxon>asterids</taxon>
        <taxon>lamiids</taxon>
        <taxon>Lamiales</taxon>
        <taxon>Gesneriaceae</taxon>
        <taxon>Didymocarpoideae</taxon>
        <taxon>Trichosporeae</taxon>
        <taxon>Loxocarpinae</taxon>
        <taxon>Dorcoceras</taxon>
    </lineage>
</organism>
<dbReference type="EMBL" id="KV016729">
    <property type="protein sequence ID" value="KZV19279.1"/>
    <property type="molecule type" value="Genomic_DNA"/>
</dbReference>
<feature type="compositionally biased region" description="Polar residues" evidence="1">
    <location>
        <begin position="16"/>
        <end position="25"/>
    </location>
</feature>
<feature type="region of interest" description="Disordered" evidence="1">
    <location>
        <begin position="16"/>
        <end position="38"/>
    </location>
</feature>
<dbReference type="AlphaFoldDB" id="A0A2Z7AJL0"/>
<reference evidence="2 3" key="1">
    <citation type="journal article" date="2015" name="Proc. Natl. Acad. Sci. U.S.A.">
        <title>The resurrection genome of Boea hygrometrica: A blueprint for survival of dehydration.</title>
        <authorList>
            <person name="Xiao L."/>
            <person name="Yang G."/>
            <person name="Zhang L."/>
            <person name="Yang X."/>
            <person name="Zhao S."/>
            <person name="Ji Z."/>
            <person name="Zhou Q."/>
            <person name="Hu M."/>
            <person name="Wang Y."/>
            <person name="Chen M."/>
            <person name="Xu Y."/>
            <person name="Jin H."/>
            <person name="Xiao X."/>
            <person name="Hu G."/>
            <person name="Bao F."/>
            <person name="Hu Y."/>
            <person name="Wan P."/>
            <person name="Li L."/>
            <person name="Deng X."/>
            <person name="Kuang T."/>
            <person name="Xiang C."/>
            <person name="Zhu J.K."/>
            <person name="Oliver M.J."/>
            <person name="He Y."/>
        </authorList>
    </citation>
    <scope>NUCLEOTIDE SEQUENCE [LARGE SCALE GENOMIC DNA]</scope>
    <source>
        <strain evidence="3">cv. XS01</strain>
    </source>
</reference>
<proteinExistence type="predicted"/>
<accession>A0A2Z7AJL0</accession>
<keyword evidence="3" id="KW-1185">Reference proteome</keyword>
<name>A0A2Z7AJL0_9LAMI</name>
<sequence length="263" mass="29655">MTFRVVRTNQYNQDLGLIHSTNGNHLESPKEGSSIDHQRNSQAVPLYAVISKTARGKRLLQANEAVQLRTISPDQQHTHKATLLRSHTCFSSSSTYISLENSAQLTTSKTVSASKLSAYTDQLRFRTLFSASRTYISLEYLTQHALLMSACDVLFSFRCPNQTTRLLDQLTHPALKPRLLHWTGSSYSYISSRTQHGSTHHNVSLSACTRSDPDRNYSASFQAEFYKLYIQRPPSRNKNFSNSKQLALLRSAQATEPARTRAV</sequence>
<evidence type="ECO:0000256" key="1">
    <source>
        <dbReference type="SAM" id="MobiDB-lite"/>
    </source>
</evidence>
<evidence type="ECO:0000313" key="3">
    <source>
        <dbReference type="Proteomes" id="UP000250235"/>
    </source>
</evidence>
<feature type="compositionally biased region" description="Basic and acidic residues" evidence="1">
    <location>
        <begin position="27"/>
        <end position="38"/>
    </location>
</feature>
<evidence type="ECO:0000313" key="2">
    <source>
        <dbReference type="EMBL" id="KZV19279.1"/>
    </source>
</evidence>
<dbReference type="Proteomes" id="UP000250235">
    <property type="component" value="Unassembled WGS sequence"/>
</dbReference>
<protein>
    <submittedName>
        <fullName evidence="2">Beta-1,3-glucanase 1</fullName>
    </submittedName>
</protein>